<proteinExistence type="predicted"/>
<dbReference type="GO" id="GO:0005524">
    <property type="term" value="F:ATP binding"/>
    <property type="evidence" value="ECO:0007669"/>
    <property type="project" value="InterPro"/>
</dbReference>
<dbReference type="Gene3D" id="1.10.510.10">
    <property type="entry name" value="Transferase(Phosphotransferase) domain 1"/>
    <property type="match status" value="2"/>
</dbReference>
<feature type="signal peptide" evidence="5">
    <location>
        <begin position="1"/>
        <end position="34"/>
    </location>
</feature>
<dbReference type="SMART" id="SM00219">
    <property type="entry name" value="TyrKc"/>
    <property type="match status" value="1"/>
</dbReference>
<evidence type="ECO:0000259" key="6">
    <source>
        <dbReference type="PROSITE" id="PS50011"/>
    </source>
</evidence>
<reference evidence="7 8" key="1">
    <citation type="submission" date="2013-09" db="EMBL/GenBank/DDBJ databases">
        <title>Corchorus capsularis genome sequencing.</title>
        <authorList>
            <person name="Alam M."/>
            <person name="Haque M.S."/>
            <person name="Islam M.S."/>
            <person name="Emdad E.M."/>
            <person name="Islam M.M."/>
            <person name="Ahmed B."/>
            <person name="Halim A."/>
            <person name="Hossen Q.M.M."/>
            <person name="Hossain M.Z."/>
            <person name="Ahmed R."/>
            <person name="Khan M.M."/>
            <person name="Islam R."/>
            <person name="Rashid M.M."/>
            <person name="Khan S.A."/>
            <person name="Rahman M.S."/>
            <person name="Alam M."/>
        </authorList>
    </citation>
    <scope>NUCLEOTIDE SEQUENCE [LARGE SCALE GENOMIC DNA]</scope>
    <source>
        <strain evidence="8">cv. CVL-1</strain>
        <tissue evidence="7">Whole seedling</tissue>
    </source>
</reference>
<dbReference type="PROSITE" id="PS50011">
    <property type="entry name" value="PROTEIN_KINASE_DOM"/>
    <property type="match status" value="1"/>
</dbReference>
<feature type="chain" id="PRO_5010330801" description="Protein kinase domain-containing protein" evidence="5">
    <location>
        <begin position="35"/>
        <end position="535"/>
    </location>
</feature>
<protein>
    <recommendedName>
        <fullName evidence="6">Protein kinase domain-containing protein</fullName>
    </recommendedName>
</protein>
<keyword evidence="2 5" id="KW-0732">Signal</keyword>
<evidence type="ECO:0000256" key="1">
    <source>
        <dbReference type="ARBA" id="ARBA00004479"/>
    </source>
</evidence>
<dbReference type="SUPFAM" id="SSF56112">
    <property type="entry name" value="Protein kinase-like (PK-like)"/>
    <property type="match status" value="1"/>
</dbReference>
<dbReference type="GO" id="GO:0004713">
    <property type="term" value="F:protein tyrosine kinase activity"/>
    <property type="evidence" value="ECO:0007669"/>
    <property type="project" value="InterPro"/>
</dbReference>
<dbReference type="AlphaFoldDB" id="A0A1R3IKN6"/>
<dbReference type="PANTHER" id="PTHR48053">
    <property type="entry name" value="LEUCINE RICH REPEAT FAMILY PROTEIN, EXPRESSED"/>
    <property type="match status" value="1"/>
</dbReference>
<dbReference type="InterPro" id="IPR020635">
    <property type="entry name" value="Tyr_kinase_cat_dom"/>
</dbReference>
<dbReference type="Gramene" id="OMO83159">
    <property type="protein sequence ID" value="OMO83159"/>
    <property type="gene ID" value="CCACVL1_11532"/>
</dbReference>
<dbReference type="GO" id="GO:0016020">
    <property type="term" value="C:membrane"/>
    <property type="evidence" value="ECO:0007669"/>
    <property type="project" value="UniProtKB-SubCell"/>
</dbReference>
<dbReference type="InterPro" id="IPR000719">
    <property type="entry name" value="Prot_kinase_dom"/>
</dbReference>
<accession>A0A1R3IKN6</accession>
<sequence>MKGARKMNSNSMASSLKLFIPLFVSSIFLSISAATVVEDLANLHPPSDFNTTITSNCLKDPSLRYCSFSPMNLDEIFRFTIVASHLCNQSKNPNCVESFPRIDLSSQPKTAPLYLSFSFFWKYCPISILSIDLSNNSLKGTFPTDILLCTQIQALDLSHNLLSGDLPLQAFTPLTNLTLLNLSYNLFSESRISDSEFFFKRFNNSSSFLHSGLLPNHKKYRIKAVVILVGFPISVLMLVGGFWWLCFKNKHKYSNSVLKAATNGFSRKNMVGKGEGFAIYKGILRNGTQVRIEMYYLNNSSNNISRENCRKFVEDCKILVQLRHKNVVKVHGWCSDRYSRALVTEWTGEVSLDMWVSESAPPWKQRLKVLVGVLKGMCYIQEQWPEVGYDLRTSSVLVHENAEPLIARFKVGENSSTKKIYRFGVLVLEMVTNGRVMREEFEGSEAGLLECFKMHYPGNLQKLIDERMELTENTFEQAKEAIGIGLLCTDHSINRQLSLGQIFNMITRIYAACLVLATQNHKTSYADGGRGHKRV</sequence>
<keyword evidence="4" id="KW-0812">Transmembrane</keyword>
<comment type="subcellular location">
    <subcellularLocation>
        <location evidence="1">Membrane</location>
        <topology evidence="1">Single-pass type I membrane protein</topology>
    </subcellularLocation>
</comment>
<dbReference type="SUPFAM" id="SSF52058">
    <property type="entry name" value="L domain-like"/>
    <property type="match status" value="1"/>
</dbReference>
<comment type="caution">
    <text evidence="7">The sequence shown here is derived from an EMBL/GenBank/DDBJ whole genome shotgun (WGS) entry which is preliminary data.</text>
</comment>
<dbReference type="InterPro" id="IPR011009">
    <property type="entry name" value="Kinase-like_dom_sf"/>
</dbReference>
<organism evidence="7 8">
    <name type="scientific">Corchorus capsularis</name>
    <name type="common">Jute</name>
    <dbReference type="NCBI Taxonomy" id="210143"/>
    <lineage>
        <taxon>Eukaryota</taxon>
        <taxon>Viridiplantae</taxon>
        <taxon>Streptophyta</taxon>
        <taxon>Embryophyta</taxon>
        <taxon>Tracheophyta</taxon>
        <taxon>Spermatophyta</taxon>
        <taxon>Magnoliopsida</taxon>
        <taxon>eudicotyledons</taxon>
        <taxon>Gunneridae</taxon>
        <taxon>Pentapetalae</taxon>
        <taxon>rosids</taxon>
        <taxon>malvids</taxon>
        <taxon>Malvales</taxon>
        <taxon>Malvaceae</taxon>
        <taxon>Grewioideae</taxon>
        <taxon>Apeibeae</taxon>
        <taxon>Corchorus</taxon>
    </lineage>
</organism>
<evidence type="ECO:0000313" key="8">
    <source>
        <dbReference type="Proteomes" id="UP000188268"/>
    </source>
</evidence>
<keyword evidence="3" id="KW-0675">Receptor</keyword>
<keyword evidence="4" id="KW-1133">Transmembrane helix</keyword>
<dbReference type="InterPro" id="IPR001245">
    <property type="entry name" value="Ser-Thr/Tyr_kinase_cat_dom"/>
</dbReference>
<evidence type="ECO:0000256" key="5">
    <source>
        <dbReference type="SAM" id="SignalP"/>
    </source>
</evidence>
<gene>
    <name evidence="7" type="ORF">CCACVL1_11532</name>
</gene>
<evidence type="ECO:0000256" key="2">
    <source>
        <dbReference type="ARBA" id="ARBA00022729"/>
    </source>
</evidence>
<evidence type="ECO:0000256" key="4">
    <source>
        <dbReference type="SAM" id="Phobius"/>
    </source>
</evidence>
<name>A0A1R3IKN6_COCAP</name>
<dbReference type="STRING" id="210143.A0A1R3IKN6"/>
<dbReference type="Gene3D" id="3.80.10.10">
    <property type="entry name" value="Ribonuclease Inhibitor"/>
    <property type="match status" value="1"/>
</dbReference>
<evidence type="ECO:0000256" key="3">
    <source>
        <dbReference type="ARBA" id="ARBA00023170"/>
    </source>
</evidence>
<dbReference type="OMA" id="KYCPLSI"/>
<dbReference type="OrthoDB" id="1914767at2759"/>
<feature type="transmembrane region" description="Helical" evidence="4">
    <location>
        <begin position="224"/>
        <end position="246"/>
    </location>
</feature>
<dbReference type="InterPro" id="IPR032675">
    <property type="entry name" value="LRR_dom_sf"/>
</dbReference>
<dbReference type="EMBL" id="AWWV01009906">
    <property type="protein sequence ID" value="OMO83159.1"/>
    <property type="molecule type" value="Genomic_DNA"/>
</dbReference>
<keyword evidence="4" id="KW-0472">Membrane</keyword>
<evidence type="ECO:0000313" key="7">
    <source>
        <dbReference type="EMBL" id="OMO83159.1"/>
    </source>
</evidence>
<keyword evidence="8" id="KW-1185">Reference proteome</keyword>
<dbReference type="Pfam" id="PF07714">
    <property type="entry name" value="PK_Tyr_Ser-Thr"/>
    <property type="match status" value="1"/>
</dbReference>
<feature type="domain" description="Protein kinase" evidence="6">
    <location>
        <begin position="265"/>
        <end position="535"/>
    </location>
</feature>
<dbReference type="PANTHER" id="PTHR48053:SF71">
    <property type="entry name" value="LEUCINE RICH REPEAT FAMILY PROTEIN, EXPRESSED"/>
    <property type="match status" value="1"/>
</dbReference>
<dbReference type="Proteomes" id="UP000188268">
    <property type="component" value="Unassembled WGS sequence"/>
</dbReference>
<dbReference type="InterPro" id="IPR051716">
    <property type="entry name" value="Plant_RL_S/T_kinase"/>
</dbReference>